<dbReference type="EMBL" id="KK365155">
    <property type="protein sequence ID" value="KCZ80956.1"/>
    <property type="molecule type" value="Genomic_DNA"/>
</dbReference>
<proteinExistence type="predicted"/>
<evidence type="ECO:0000313" key="1">
    <source>
        <dbReference type="EMBL" id="KCZ80956.1"/>
    </source>
</evidence>
<sequence length="402" mass="46391">MKVCNIVIKILLVIFGGYKLSIFNKRKYENSYLEANYNIEFNKKIKSCEEENAETYEFIDCDRTFQKIPNIHKVINNASGYPNIEYNPMDEILYYPSYDSDSITSLQNESYNETIASSNQLTYNENVFAGKTSSYNNSIPSTNDFDIWGVTSSATQNTFQSDTKPFCFSKFCTSPLEKEYLQPQDVLNSKQSSCELTLNIGNMGKEATETNKKHLPDSNQSLNCSLRRQETLNHDIYDFNTLILSTLAHDTTATNSSINNTTSENIGILSTDKPPENSLQIYTNMKISLAHNEESITSLDDIGFNSHIFDYLKDKTLSVMFLRKKHSDNDHKVQLLTLCFQRFFLIPIQEVILFPYRVFNNLDYEGQSKFENIKEYLMFIEKNSSVNFYYILNLINSKIFSL</sequence>
<gene>
    <name evidence="1" type="ORF">H312_01611</name>
</gene>
<dbReference type="HOGENOM" id="CLU_686167_0_0_1"/>
<reference evidence="1 2" key="2">
    <citation type="submission" date="2014-03" db="EMBL/GenBank/DDBJ databases">
        <title>The Genome Sequence of Anncaliia algerae insect isolate PRA339.</title>
        <authorList>
            <consortium name="The Broad Institute Genome Sequencing Platform"/>
            <consortium name="The Broad Institute Genome Sequencing Center for Infectious Disease"/>
            <person name="Cuomo C."/>
            <person name="Becnel J."/>
            <person name="Sanscrainte N."/>
            <person name="Walker B."/>
            <person name="Young S.K."/>
            <person name="Zeng Q."/>
            <person name="Gargeya S."/>
            <person name="Fitzgerald M."/>
            <person name="Haas B."/>
            <person name="Abouelleil A."/>
            <person name="Alvarado L."/>
            <person name="Arachchi H.M."/>
            <person name="Berlin A.M."/>
            <person name="Chapman S.B."/>
            <person name="Dewar J."/>
            <person name="Goldberg J."/>
            <person name="Griggs A."/>
            <person name="Gujja S."/>
            <person name="Hansen M."/>
            <person name="Howarth C."/>
            <person name="Imamovic A."/>
            <person name="Larimer J."/>
            <person name="McCowan C."/>
            <person name="Murphy C."/>
            <person name="Neiman D."/>
            <person name="Pearson M."/>
            <person name="Priest M."/>
            <person name="Roberts A."/>
            <person name="Saif S."/>
            <person name="Shea T."/>
            <person name="Sisk P."/>
            <person name="Sykes S."/>
            <person name="Wortman J."/>
            <person name="Nusbaum C."/>
            <person name="Birren B."/>
        </authorList>
    </citation>
    <scope>NUCLEOTIDE SEQUENCE [LARGE SCALE GENOMIC DNA]</scope>
    <source>
        <strain evidence="1 2">PRA339</strain>
    </source>
</reference>
<organism evidence="1 2">
    <name type="scientific">Anncaliia algerae PRA339</name>
    <dbReference type="NCBI Taxonomy" id="1288291"/>
    <lineage>
        <taxon>Eukaryota</taxon>
        <taxon>Fungi</taxon>
        <taxon>Fungi incertae sedis</taxon>
        <taxon>Microsporidia</taxon>
        <taxon>Tubulinosematoidea</taxon>
        <taxon>Tubulinosematidae</taxon>
        <taxon>Anncaliia</taxon>
    </lineage>
</organism>
<accession>A0A059F1V4</accession>
<evidence type="ECO:0000313" key="2">
    <source>
        <dbReference type="Proteomes" id="UP000030655"/>
    </source>
</evidence>
<dbReference type="AlphaFoldDB" id="A0A059F1V4"/>
<dbReference type="Proteomes" id="UP000030655">
    <property type="component" value="Unassembled WGS sequence"/>
</dbReference>
<keyword evidence="2" id="KW-1185">Reference proteome</keyword>
<feature type="non-terminal residue" evidence="1">
    <location>
        <position position="402"/>
    </location>
</feature>
<reference evidence="2" key="1">
    <citation type="submission" date="2013-02" db="EMBL/GenBank/DDBJ databases">
        <authorList>
            <consortium name="The Broad Institute Genome Sequencing Platform"/>
            <person name="Cuomo C."/>
            <person name="Becnel J."/>
            <person name="Sanscrainte N."/>
            <person name="Walker B."/>
            <person name="Young S.K."/>
            <person name="Zeng Q."/>
            <person name="Gargeya S."/>
            <person name="Fitzgerald M."/>
            <person name="Haas B."/>
            <person name="Abouelleil A."/>
            <person name="Alvarado L."/>
            <person name="Arachchi H.M."/>
            <person name="Berlin A.M."/>
            <person name="Chapman S.B."/>
            <person name="Dewar J."/>
            <person name="Goldberg J."/>
            <person name="Griggs A."/>
            <person name="Gujja S."/>
            <person name="Hansen M."/>
            <person name="Howarth C."/>
            <person name="Imamovic A."/>
            <person name="Larimer J."/>
            <person name="McCowan C."/>
            <person name="Murphy C."/>
            <person name="Neiman D."/>
            <person name="Pearson M."/>
            <person name="Priest M."/>
            <person name="Roberts A."/>
            <person name="Saif S."/>
            <person name="Shea T."/>
            <person name="Sisk P."/>
            <person name="Sykes S."/>
            <person name="Wortman J."/>
            <person name="Nusbaum C."/>
            <person name="Birren B."/>
        </authorList>
    </citation>
    <scope>NUCLEOTIDE SEQUENCE [LARGE SCALE GENOMIC DNA]</scope>
    <source>
        <strain evidence="2">PRA339</strain>
    </source>
</reference>
<dbReference type="VEuPathDB" id="MicrosporidiaDB:H312_01611"/>
<protein>
    <submittedName>
        <fullName evidence="1">Uncharacterized protein</fullName>
    </submittedName>
</protein>
<name>A0A059F1V4_9MICR</name>